<dbReference type="Pfam" id="PF03015">
    <property type="entry name" value="Sterile"/>
    <property type="match status" value="1"/>
</dbReference>
<comment type="function">
    <text evidence="9">Catalyzes the reduction of fatty acyl-CoA to fatty alcohols.</text>
</comment>
<evidence type="ECO:0000256" key="3">
    <source>
        <dbReference type="ARBA" id="ARBA00022516"/>
    </source>
</evidence>
<dbReference type="CDD" id="cd05236">
    <property type="entry name" value="FAR-N_SDR_e"/>
    <property type="match status" value="1"/>
</dbReference>
<keyword evidence="13" id="KW-1185">Reference proteome</keyword>
<dbReference type="GO" id="GO:0102965">
    <property type="term" value="F:alcohol-forming long-chain fatty acyl-CoA reductase activity"/>
    <property type="evidence" value="ECO:0007669"/>
    <property type="project" value="UniProtKB-EC"/>
</dbReference>
<gene>
    <name evidence="12" type="ORF">CYNAS_LOCUS21899</name>
</gene>
<evidence type="ECO:0000256" key="9">
    <source>
        <dbReference type="RuleBase" id="RU363097"/>
    </source>
</evidence>
<evidence type="ECO:0000256" key="8">
    <source>
        <dbReference type="ARBA" id="ARBA00052530"/>
    </source>
</evidence>
<keyword evidence="7" id="KW-0472">Membrane</keyword>
<dbReference type="Pfam" id="PF07993">
    <property type="entry name" value="NAD_binding_4"/>
    <property type="match status" value="1"/>
</dbReference>
<evidence type="ECO:0000259" key="10">
    <source>
        <dbReference type="Pfam" id="PF03015"/>
    </source>
</evidence>
<proteinExistence type="inferred from homology"/>
<evidence type="ECO:0000313" key="13">
    <source>
        <dbReference type="Proteomes" id="UP001176961"/>
    </source>
</evidence>
<dbReference type="InterPro" id="IPR036291">
    <property type="entry name" value="NAD(P)-bd_dom_sf"/>
</dbReference>
<dbReference type="Proteomes" id="UP001176961">
    <property type="component" value="Unassembled WGS sequence"/>
</dbReference>
<keyword evidence="5" id="KW-1133">Transmembrane helix</keyword>
<evidence type="ECO:0000256" key="4">
    <source>
        <dbReference type="ARBA" id="ARBA00022692"/>
    </source>
</evidence>
<protein>
    <recommendedName>
        <fullName evidence="9">Fatty acyl-CoA reductase</fullName>
        <ecNumber evidence="9">1.2.1.84</ecNumber>
    </recommendedName>
</protein>
<comment type="similarity">
    <text evidence="2 9">Belongs to the fatty acyl-CoA reductase family.</text>
</comment>
<dbReference type="CDD" id="cd09071">
    <property type="entry name" value="FAR_C"/>
    <property type="match status" value="1"/>
</dbReference>
<dbReference type="GO" id="GO:0080019">
    <property type="term" value="F:alcohol-forming very long-chain fatty acyl-CoA reductase activity"/>
    <property type="evidence" value="ECO:0007669"/>
    <property type="project" value="InterPro"/>
</dbReference>
<dbReference type="GO" id="GO:0035336">
    <property type="term" value="P:long-chain fatty-acyl-CoA metabolic process"/>
    <property type="evidence" value="ECO:0007669"/>
    <property type="project" value="TreeGrafter"/>
</dbReference>
<keyword evidence="6 9" id="KW-0443">Lipid metabolism</keyword>
<reference evidence="12" key="1">
    <citation type="submission" date="2023-07" db="EMBL/GenBank/DDBJ databases">
        <authorList>
            <consortium name="CYATHOMIX"/>
        </authorList>
    </citation>
    <scope>NUCLEOTIDE SEQUENCE</scope>
    <source>
        <strain evidence="12">N/A</strain>
    </source>
</reference>
<evidence type="ECO:0000256" key="6">
    <source>
        <dbReference type="ARBA" id="ARBA00023098"/>
    </source>
</evidence>
<dbReference type="InterPro" id="IPR033640">
    <property type="entry name" value="FAR_C"/>
</dbReference>
<dbReference type="FunFam" id="3.40.50.720:FF:000143">
    <property type="entry name" value="Fatty acyl-CoA reductase"/>
    <property type="match status" value="1"/>
</dbReference>
<dbReference type="EMBL" id="CATQJL010000326">
    <property type="protein sequence ID" value="CAJ0609916.1"/>
    <property type="molecule type" value="Genomic_DNA"/>
</dbReference>
<keyword evidence="3 9" id="KW-0444">Lipid biosynthesis</keyword>
<dbReference type="GO" id="GO:0016020">
    <property type="term" value="C:membrane"/>
    <property type="evidence" value="ECO:0007669"/>
    <property type="project" value="UniProtKB-SubCell"/>
</dbReference>
<evidence type="ECO:0000259" key="11">
    <source>
        <dbReference type="Pfam" id="PF07993"/>
    </source>
</evidence>
<evidence type="ECO:0000256" key="5">
    <source>
        <dbReference type="ARBA" id="ARBA00022989"/>
    </source>
</evidence>
<accession>A0AA36HFN2</accession>
<feature type="domain" description="Fatty acyl-CoA reductase C-terminal" evidence="10">
    <location>
        <begin position="390"/>
        <end position="481"/>
    </location>
</feature>
<keyword evidence="4" id="KW-0812">Transmembrane</keyword>
<keyword evidence="9" id="KW-0521">NADP</keyword>
<organism evidence="12 13">
    <name type="scientific">Cylicocyclus nassatus</name>
    <name type="common">Nematode worm</name>
    <dbReference type="NCBI Taxonomy" id="53992"/>
    <lineage>
        <taxon>Eukaryota</taxon>
        <taxon>Metazoa</taxon>
        <taxon>Ecdysozoa</taxon>
        <taxon>Nematoda</taxon>
        <taxon>Chromadorea</taxon>
        <taxon>Rhabditida</taxon>
        <taxon>Rhabditina</taxon>
        <taxon>Rhabditomorpha</taxon>
        <taxon>Strongyloidea</taxon>
        <taxon>Strongylidae</taxon>
        <taxon>Cylicocyclus</taxon>
    </lineage>
</organism>
<evidence type="ECO:0000256" key="2">
    <source>
        <dbReference type="ARBA" id="ARBA00005928"/>
    </source>
</evidence>
<dbReference type="GO" id="GO:0005777">
    <property type="term" value="C:peroxisome"/>
    <property type="evidence" value="ECO:0007669"/>
    <property type="project" value="TreeGrafter"/>
</dbReference>
<sequence>MTSVTVTDQKNLTSFKTQPKHLMSLNALFRVIMSLSVQDVYSDRSILLTGSTGFLGKVLVEKILWAVPNVRQVFLLIRPAKGLSPRERLEKVLKDPLFDRIRENKPQVLNKLVPISGDIMEDNLGLNQHDMQSICDEVSIVIHSAATVKFDEKLRDAVEMNMVGTMRLVALCHKTKNLVALVHISTAYANCDRAETEEKVYTPPIAPQKLLEAVQWMDNDMITMITPKLLGKRPNTYTLTKALAESQLVEDAKQLPVIIIRPSIVGAIWRDPLPGWTDNINGPSGIFAAVGKGVLTDMCGSAQSKADIIPVDVVANMIIVAAAHRATTAYDTVPVMHCASGDLNPLKWGKVVNFLEQFYNKYPMQECLAIPSTTFHTSRKTFEFNYYVKHHIPAKTIDFISGLIGRKSNNVRLYARVWRMVEALHYFTTRGWSFQSKNLPMLWDTLSYDDQQLFNFDIRQLDWDSYLFDYTMGVKRYVLKDDLNKIEEARAKLLRMRLMRTLLTAGFWYAVVQYFGSSQKKHRKWTAWLISFATSHFLMNYNFRPKIPMKSLEEYKRTTYCK</sequence>
<evidence type="ECO:0000256" key="1">
    <source>
        <dbReference type="ARBA" id="ARBA00004141"/>
    </source>
</evidence>
<comment type="caution">
    <text evidence="12">The sequence shown here is derived from an EMBL/GenBank/DDBJ whole genome shotgun (WGS) entry which is preliminary data.</text>
</comment>
<feature type="domain" description="Thioester reductase (TE)" evidence="11">
    <location>
        <begin position="48"/>
        <end position="318"/>
    </location>
</feature>
<evidence type="ECO:0000256" key="7">
    <source>
        <dbReference type="ARBA" id="ARBA00023136"/>
    </source>
</evidence>
<keyword evidence="9" id="KW-0560">Oxidoreductase</keyword>
<dbReference type="AlphaFoldDB" id="A0AA36HFN2"/>
<dbReference type="SUPFAM" id="SSF51735">
    <property type="entry name" value="NAD(P)-binding Rossmann-fold domains"/>
    <property type="match status" value="1"/>
</dbReference>
<evidence type="ECO:0000313" key="12">
    <source>
        <dbReference type="EMBL" id="CAJ0609916.1"/>
    </source>
</evidence>
<dbReference type="Gene3D" id="3.40.50.720">
    <property type="entry name" value="NAD(P)-binding Rossmann-like Domain"/>
    <property type="match status" value="1"/>
</dbReference>
<dbReference type="InterPro" id="IPR026055">
    <property type="entry name" value="FAR"/>
</dbReference>
<name>A0AA36HFN2_CYLNA</name>
<dbReference type="InterPro" id="IPR013120">
    <property type="entry name" value="FAR_NAD-bd"/>
</dbReference>
<comment type="subcellular location">
    <subcellularLocation>
        <location evidence="1">Membrane</location>
        <topology evidence="1">Multi-pass membrane protein</topology>
    </subcellularLocation>
</comment>
<dbReference type="PANTHER" id="PTHR11011">
    <property type="entry name" value="MALE STERILITY PROTEIN 2-RELATED"/>
    <property type="match status" value="1"/>
</dbReference>
<comment type="catalytic activity">
    <reaction evidence="8 9">
        <text>a long-chain fatty acyl-CoA + 2 NADPH + 2 H(+) = a long-chain primary fatty alcohol + 2 NADP(+) + CoA</text>
        <dbReference type="Rhea" id="RHEA:52716"/>
        <dbReference type="ChEBI" id="CHEBI:15378"/>
        <dbReference type="ChEBI" id="CHEBI:57287"/>
        <dbReference type="ChEBI" id="CHEBI:57783"/>
        <dbReference type="ChEBI" id="CHEBI:58349"/>
        <dbReference type="ChEBI" id="CHEBI:77396"/>
        <dbReference type="ChEBI" id="CHEBI:83139"/>
        <dbReference type="EC" id="1.2.1.84"/>
    </reaction>
</comment>
<dbReference type="PANTHER" id="PTHR11011:SF45">
    <property type="entry name" value="FATTY ACYL-COA REDUCTASE CG8306-RELATED"/>
    <property type="match status" value="1"/>
</dbReference>
<dbReference type="EC" id="1.2.1.84" evidence="9"/>